<dbReference type="AlphaFoldDB" id="A0A448YEV1"/>
<feature type="compositionally biased region" description="Acidic residues" evidence="4">
    <location>
        <begin position="182"/>
        <end position="199"/>
    </location>
</feature>
<dbReference type="FunCoup" id="A0A448YEV1">
    <property type="interactions" value="191"/>
</dbReference>
<name>A0A448YEV1_BRENA</name>
<gene>
    <name evidence="7" type="ORF">BRENAR_LOCUS169</name>
</gene>
<comment type="similarity">
    <text evidence="2">Belongs to the rad21 family.</text>
</comment>
<comment type="subcellular location">
    <subcellularLocation>
        <location evidence="1">Nucleus</location>
    </subcellularLocation>
</comment>
<feature type="region of interest" description="Disordered" evidence="4">
    <location>
        <begin position="153"/>
        <end position="234"/>
    </location>
</feature>
<feature type="compositionally biased region" description="Basic and acidic residues" evidence="4">
    <location>
        <begin position="203"/>
        <end position="218"/>
    </location>
</feature>
<feature type="region of interest" description="Disordered" evidence="4">
    <location>
        <begin position="257"/>
        <end position="285"/>
    </location>
</feature>
<dbReference type="PANTHER" id="PTHR12585">
    <property type="entry name" value="SCC1 / RAD21 FAMILY MEMBER"/>
    <property type="match status" value="1"/>
</dbReference>
<dbReference type="InterPro" id="IPR036390">
    <property type="entry name" value="WH_DNA-bd_sf"/>
</dbReference>
<dbReference type="GO" id="GO:0007064">
    <property type="term" value="P:mitotic sister chromatid cohesion"/>
    <property type="evidence" value="ECO:0007669"/>
    <property type="project" value="TreeGrafter"/>
</dbReference>
<dbReference type="GO" id="GO:0005634">
    <property type="term" value="C:nucleus"/>
    <property type="evidence" value="ECO:0007669"/>
    <property type="project" value="UniProtKB-SubCell"/>
</dbReference>
<protein>
    <submittedName>
        <fullName evidence="7">DEKNAAC100110</fullName>
    </submittedName>
</protein>
<feature type="region of interest" description="Disordered" evidence="4">
    <location>
        <begin position="395"/>
        <end position="425"/>
    </location>
</feature>
<evidence type="ECO:0000313" key="7">
    <source>
        <dbReference type="EMBL" id="VEU19432.1"/>
    </source>
</evidence>
<feature type="domain" description="Rad21/Rec8-like protein N-terminal" evidence="6">
    <location>
        <begin position="1"/>
        <end position="107"/>
    </location>
</feature>
<dbReference type="InterPro" id="IPR023093">
    <property type="entry name" value="ScpA-like_C"/>
</dbReference>
<dbReference type="SUPFAM" id="SSF46785">
    <property type="entry name" value="Winged helix' DNA-binding domain"/>
    <property type="match status" value="1"/>
</dbReference>
<evidence type="ECO:0000313" key="8">
    <source>
        <dbReference type="Proteomes" id="UP000290900"/>
    </source>
</evidence>
<dbReference type="Pfam" id="PF04824">
    <property type="entry name" value="Rad21_Rec8"/>
    <property type="match status" value="1"/>
</dbReference>
<dbReference type="STRING" id="13370.A0A448YEV1"/>
<dbReference type="InterPro" id="IPR006910">
    <property type="entry name" value="Rad21_Rec8_N"/>
</dbReference>
<sequence>MFYSEQLLSKDGPLAYAWLAANLEKKLTKQQLLNASVTESARAIEDSSRALDISSSQREVEPMALRLSGQLLYGIVRIYSRKAKYLYEDVNDILMKLKASFATSKSVLLPLESTVIPSIKTVTLADTVTEADLLYRRPFSFDEIFGSQRPISQPRVSELAVDNEEDTFPADESIELPRRDEQEDELDAMGDTGDLDLDLNFDIGDHEETRPHSPHQEEAENESIEVGRAPLDEPNASAIDTIGEIELPDFEEPILEIDNGEENDGDEPSTPPDMTAPTRSKRTQRQLNYQKTDVVRTAKRRIVVDAVTEISAQALRANQRRYMESTQPVHRKHGISPEQRARQFVGNAASYFAGGLHLEKRRRIVETRVTEPEAELNELPLEVAEEQTEQIEQIEPAQQAESTAEFEPDFDDIDVAPQSPVGNLSIDLGEVANDELESNEGEEEEDVSVQAVEEKATSHVAGCLKSMLTADDKVFDGVAVTLDDVLDVDKKGMEPLSKNAKTEVTKTFFELLVLAGSDAVKLSQDRLFGEISIEAKDALTSFV</sequence>
<dbReference type="Gene3D" id="1.10.10.580">
    <property type="entry name" value="Structural maintenance of chromosome 1. Chain E"/>
    <property type="match status" value="1"/>
</dbReference>
<dbReference type="InParanoid" id="A0A448YEV1"/>
<feature type="compositionally biased region" description="Acidic residues" evidence="4">
    <location>
        <begin position="404"/>
        <end position="414"/>
    </location>
</feature>
<evidence type="ECO:0000256" key="3">
    <source>
        <dbReference type="ARBA" id="ARBA00023242"/>
    </source>
</evidence>
<proteinExistence type="inferred from homology"/>
<feature type="domain" description="Rad21/Rec8-like protein C-terminal eukaryotic" evidence="5">
    <location>
        <begin position="499"/>
        <end position="537"/>
    </location>
</feature>
<dbReference type="Proteomes" id="UP000290900">
    <property type="component" value="Unassembled WGS sequence"/>
</dbReference>
<evidence type="ECO:0000259" key="5">
    <source>
        <dbReference type="Pfam" id="PF04824"/>
    </source>
</evidence>
<organism evidence="7 8">
    <name type="scientific">Brettanomyces naardenensis</name>
    <name type="common">Yeast</name>
    <dbReference type="NCBI Taxonomy" id="13370"/>
    <lineage>
        <taxon>Eukaryota</taxon>
        <taxon>Fungi</taxon>
        <taxon>Dikarya</taxon>
        <taxon>Ascomycota</taxon>
        <taxon>Saccharomycotina</taxon>
        <taxon>Pichiomycetes</taxon>
        <taxon>Pichiales</taxon>
        <taxon>Pichiaceae</taxon>
        <taxon>Brettanomyces</taxon>
    </lineage>
</organism>
<dbReference type="GO" id="GO:0030892">
    <property type="term" value="C:mitotic cohesin complex"/>
    <property type="evidence" value="ECO:0007669"/>
    <property type="project" value="TreeGrafter"/>
</dbReference>
<accession>A0A448YEV1</accession>
<evidence type="ECO:0000256" key="2">
    <source>
        <dbReference type="ARBA" id="ARBA00009870"/>
    </source>
</evidence>
<feature type="compositionally biased region" description="Acidic residues" evidence="4">
    <location>
        <begin position="257"/>
        <end position="267"/>
    </location>
</feature>
<evidence type="ECO:0000256" key="4">
    <source>
        <dbReference type="SAM" id="MobiDB-lite"/>
    </source>
</evidence>
<dbReference type="Pfam" id="PF04825">
    <property type="entry name" value="Rad21_Rec8_N"/>
    <property type="match status" value="1"/>
</dbReference>
<dbReference type="GO" id="GO:0003682">
    <property type="term" value="F:chromatin binding"/>
    <property type="evidence" value="ECO:0007669"/>
    <property type="project" value="TreeGrafter"/>
</dbReference>
<reference evidence="7 8" key="1">
    <citation type="submission" date="2018-12" db="EMBL/GenBank/DDBJ databases">
        <authorList>
            <person name="Tiukova I."/>
            <person name="Dainat J."/>
        </authorList>
    </citation>
    <scope>NUCLEOTIDE SEQUENCE [LARGE SCALE GENOMIC DNA]</scope>
</reference>
<dbReference type="InterPro" id="IPR039781">
    <property type="entry name" value="Rad21/Rec8-like"/>
</dbReference>
<evidence type="ECO:0000256" key="1">
    <source>
        <dbReference type="ARBA" id="ARBA00004123"/>
    </source>
</evidence>
<keyword evidence="3" id="KW-0539">Nucleus</keyword>
<dbReference type="PANTHER" id="PTHR12585:SF69">
    <property type="entry name" value="FI11703P"/>
    <property type="match status" value="1"/>
</dbReference>
<keyword evidence="8" id="KW-1185">Reference proteome</keyword>
<dbReference type="InterPro" id="IPR006909">
    <property type="entry name" value="Rad21/Rec8_C_eu"/>
</dbReference>
<evidence type="ECO:0000259" key="6">
    <source>
        <dbReference type="Pfam" id="PF04825"/>
    </source>
</evidence>
<feature type="compositionally biased region" description="Acidic residues" evidence="4">
    <location>
        <begin position="161"/>
        <end position="174"/>
    </location>
</feature>
<dbReference type="EMBL" id="CAACVR010000001">
    <property type="protein sequence ID" value="VEU19432.1"/>
    <property type="molecule type" value="Genomic_DNA"/>
</dbReference>
<dbReference type="GO" id="GO:1990414">
    <property type="term" value="P:replication-born double-strand break repair via sister chromatid exchange"/>
    <property type="evidence" value="ECO:0007669"/>
    <property type="project" value="TreeGrafter"/>
</dbReference>
<dbReference type="OrthoDB" id="10071381at2759"/>